<comment type="caution">
    <text evidence="3">The sequence shown here is derived from an EMBL/GenBank/DDBJ whole genome shotgun (WGS) entry which is preliminary data.</text>
</comment>
<keyword evidence="2" id="KW-0326">Glycosidase</keyword>
<evidence type="ECO:0000256" key="1">
    <source>
        <dbReference type="ARBA" id="ARBA00022801"/>
    </source>
</evidence>
<dbReference type="AlphaFoldDB" id="A0A7Y7UKP1"/>
<dbReference type="InterPro" id="IPR050985">
    <property type="entry name" value="Alpha-glycosidase_related"/>
</dbReference>
<accession>A0A7Y7UKP1</accession>
<organism evidence="3 4">
    <name type="scientific">Lacticaseibacillus rhamnosus</name>
    <name type="common">Lactobacillus rhamnosus</name>
    <dbReference type="NCBI Taxonomy" id="47715"/>
    <lineage>
        <taxon>Bacteria</taxon>
        <taxon>Bacillati</taxon>
        <taxon>Bacillota</taxon>
        <taxon>Bacilli</taxon>
        <taxon>Lactobacillales</taxon>
        <taxon>Lactobacillaceae</taxon>
        <taxon>Lacticaseibacillus</taxon>
    </lineage>
</organism>
<proteinExistence type="predicted"/>
<dbReference type="InterPro" id="IPR013785">
    <property type="entry name" value="Aldolase_TIM"/>
</dbReference>
<dbReference type="PANTHER" id="PTHR43053:SF3">
    <property type="entry name" value="ALPHA-GALACTOSIDASE C-RELATED"/>
    <property type="match status" value="1"/>
</dbReference>
<reference evidence="3 4" key="1">
    <citation type="submission" date="2020-06" db="EMBL/GenBank/DDBJ databases">
        <title>Lactobacillus rhamnosus QC,genome.</title>
        <authorList>
            <person name="Yi H."/>
            <person name="Jin M."/>
        </authorList>
    </citation>
    <scope>NUCLEOTIDE SEQUENCE [LARGE SCALE GENOMIC DNA]</scope>
    <source>
        <strain evidence="3 4">QC</strain>
    </source>
</reference>
<dbReference type="InterPro" id="IPR002252">
    <property type="entry name" value="Glyco_hydro_36"/>
</dbReference>
<dbReference type="InterPro" id="IPR038417">
    <property type="entry name" value="Alpga-gal_N_sf"/>
</dbReference>
<gene>
    <name evidence="3" type="ORF">HWN39_11575</name>
</gene>
<dbReference type="Gene3D" id="3.20.20.70">
    <property type="entry name" value="Aldolase class I"/>
    <property type="match status" value="1"/>
</dbReference>
<sequence length="706" mass="80861">MTNFKTLKQYTFGDTILHYLIDDAQVVEWMVYPKDMANQVVLRQNQNSGFSLIQAKLVQDPYDKNFSNGLTMFNSATSRSIRFVKQEEHFSKDEEKITTICRDSHGNTYRHDVSWVLGSKRLKVRVSFTNTSGHDQQLSWLPSIVLSNISPFYEQVPTGVLDLIRIRSKWAMEGRLEQRPVESFELEESWKPSGLALVQIAQYGTMPVRQFFPYLGLKDNRFDVTWLIMLEGKASWQLNAARLDNRLVLFGGLPDADNGHWYKDVAVGETYTTPFAYITVGHDELLKCSRRLQAPVQEDTLPIFYNEWGTTWGRPNARLISESLPLLKQHSIDGYIIDAGWYKSKTSDWEQSHGDWQVDTMRFPGGFKPVVEEIHQQGMKAGLWFEMETVGRLSEKFQDTESLVQRNGHVVTTLKRRFLNMTNPNVQAYLNRHVLELLRQSAFDYLKIDYNDSMGVATDDAESGAEGLEKNISATLKFIDKLHHEIPRLVIENCSSGGHRLTPAFIERTELSSFSDAHETHSIPIIAANEWLVIPASKNLIWCVLHADDTLEEMYFHLISTFLGRVCLSGDIRHLSTDQWHAVDQALTFYRANQRLIAHGQPFRFGSSILSYRNPQGYQVCGFTDKETLDESGRLLLIVFGFNLSNSEDVDLRLSSHEWQVQDIVGAKKIGLQSDKTNWHGSIPANCYTAKAITFVRKREIEHFPA</sequence>
<evidence type="ECO:0000256" key="2">
    <source>
        <dbReference type="ARBA" id="ARBA00023295"/>
    </source>
</evidence>
<keyword evidence="1" id="KW-0378">Hydrolase</keyword>
<name>A0A7Y7UKP1_LACRH</name>
<evidence type="ECO:0000313" key="3">
    <source>
        <dbReference type="EMBL" id="NVO89111.1"/>
    </source>
</evidence>
<dbReference type="PANTHER" id="PTHR43053">
    <property type="entry name" value="GLYCOSIDASE FAMILY 31"/>
    <property type="match status" value="1"/>
</dbReference>
<dbReference type="PRINTS" id="PR00743">
    <property type="entry name" value="GLHYDRLASE36"/>
</dbReference>
<dbReference type="SUPFAM" id="SSF51445">
    <property type="entry name" value="(Trans)glycosidases"/>
    <property type="match status" value="1"/>
</dbReference>
<dbReference type="InterPro" id="IPR017853">
    <property type="entry name" value="GH"/>
</dbReference>
<evidence type="ECO:0000313" key="4">
    <source>
        <dbReference type="Proteomes" id="UP000542889"/>
    </source>
</evidence>
<dbReference type="CDD" id="cd14791">
    <property type="entry name" value="GH36"/>
    <property type="match status" value="1"/>
</dbReference>
<dbReference type="Proteomes" id="UP000542889">
    <property type="component" value="Unassembled WGS sequence"/>
</dbReference>
<dbReference type="GO" id="GO:0004557">
    <property type="term" value="F:alpha-galactosidase activity"/>
    <property type="evidence" value="ECO:0007669"/>
    <property type="project" value="InterPro"/>
</dbReference>
<dbReference type="Gene3D" id="2.70.98.60">
    <property type="entry name" value="alpha-galactosidase from lactobacil brevis"/>
    <property type="match status" value="1"/>
</dbReference>
<dbReference type="EMBL" id="JABXWP010000019">
    <property type="protein sequence ID" value="NVO89111.1"/>
    <property type="molecule type" value="Genomic_DNA"/>
</dbReference>
<dbReference type="RefSeq" id="WP_176818467.1">
    <property type="nucleotide sequence ID" value="NZ_JABXWP010000019.1"/>
</dbReference>
<protein>
    <submittedName>
        <fullName evidence="3">Alpha-galactosidase</fullName>
    </submittedName>
</protein>
<dbReference type="Pfam" id="PF02065">
    <property type="entry name" value="Melibiase"/>
    <property type="match status" value="1"/>
</dbReference>
<dbReference type="GO" id="GO:0016052">
    <property type="term" value="P:carbohydrate catabolic process"/>
    <property type="evidence" value="ECO:0007669"/>
    <property type="project" value="InterPro"/>
</dbReference>